<evidence type="ECO:0000313" key="1">
    <source>
        <dbReference type="EMBL" id="MFD1661228.1"/>
    </source>
</evidence>
<proteinExistence type="predicted"/>
<gene>
    <name evidence="1" type="ORF">ACFSL4_24235</name>
</gene>
<dbReference type="Proteomes" id="UP001597261">
    <property type="component" value="Unassembled WGS sequence"/>
</dbReference>
<protein>
    <submittedName>
        <fullName evidence="1">Uncharacterized protein</fullName>
    </submittedName>
</protein>
<comment type="caution">
    <text evidence="1">The sequence shown here is derived from an EMBL/GenBank/DDBJ whole genome shotgun (WGS) entry which is preliminary data.</text>
</comment>
<dbReference type="RefSeq" id="WP_381086716.1">
    <property type="nucleotide sequence ID" value="NZ_JBHUDX010000071.1"/>
</dbReference>
<organism evidence="1 2">
    <name type="scientific">Streptomyces caeni</name>
    <dbReference type="NCBI Taxonomy" id="2307231"/>
    <lineage>
        <taxon>Bacteria</taxon>
        <taxon>Bacillati</taxon>
        <taxon>Actinomycetota</taxon>
        <taxon>Actinomycetes</taxon>
        <taxon>Kitasatosporales</taxon>
        <taxon>Streptomycetaceae</taxon>
        <taxon>Streptomyces</taxon>
    </lineage>
</organism>
<dbReference type="EMBL" id="JBHUDX010000071">
    <property type="protein sequence ID" value="MFD1661228.1"/>
    <property type="molecule type" value="Genomic_DNA"/>
</dbReference>
<keyword evidence="2" id="KW-1185">Reference proteome</keyword>
<reference evidence="2" key="1">
    <citation type="journal article" date="2019" name="Int. J. Syst. Evol. Microbiol.">
        <title>The Global Catalogue of Microorganisms (GCM) 10K type strain sequencing project: providing services to taxonomists for standard genome sequencing and annotation.</title>
        <authorList>
            <consortium name="The Broad Institute Genomics Platform"/>
            <consortium name="The Broad Institute Genome Sequencing Center for Infectious Disease"/>
            <person name="Wu L."/>
            <person name="Ma J."/>
        </authorList>
    </citation>
    <scope>NUCLEOTIDE SEQUENCE [LARGE SCALE GENOMIC DNA]</scope>
    <source>
        <strain evidence="2">CGMCC 1.12470</strain>
    </source>
</reference>
<evidence type="ECO:0000313" key="2">
    <source>
        <dbReference type="Proteomes" id="UP001597261"/>
    </source>
</evidence>
<sequence length="88" mass="9426">MEMTKRAQIRDAKAARDELGEALADAGVLLPSLGLDAVSLASDHLSPLVDLGRCNPSTARRLAAALRHGSDLLAKVREANRQSVNRPR</sequence>
<name>A0ABW4IY66_9ACTN</name>
<accession>A0ABW4IY66</accession>